<name>A0A4R2JRL1_9PSEU</name>
<reference evidence="1 2" key="1">
    <citation type="submission" date="2019-03" db="EMBL/GenBank/DDBJ databases">
        <title>Genomic Encyclopedia of Type Strains, Phase IV (KMG-IV): sequencing the most valuable type-strain genomes for metagenomic binning, comparative biology and taxonomic classification.</title>
        <authorList>
            <person name="Goeker M."/>
        </authorList>
    </citation>
    <scope>NUCLEOTIDE SEQUENCE [LARGE SCALE GENOMIC DNA]</scope>
    <source>
        <strain evidence="1 2">DSM 45934</strain>
    </source>
</reference>
<gene>
    <name evidence="1" type="ORF">EV192_104331</name>
</gene>
<dbReference type="Proteomes" id="UP000295680">
    <property type="component" value="Unassembled WGS sequence"/>
</dbReference>
<proteinExistence type="predicted"/>
<accession>A0A4R2JRL1</accession>
<evidence type="ECO:0000313" key="1">
    <source>
        <dbReference type="EMBL" id="TCO59489.1"/>
    </source>
</evidence>
<dbReference type="AlphaFoldDB" id="A0A4R2JRL1"/>
<dbReference type="RefSeq" id="WP_165960458.1">
    <property type="nucleotide sequence ID" value="NZ_SLWS01000004.1"/>
</dbReference>
<evidence type="ECO:0000313" key="2">
    <source>
        <dbReference type="Proteomes" id="UP000295680"/>
    </source>
</evidence>
<dbReference type="EMBL" id="SLWS01000004">
    <property type="protein sequence ID" value="TCO59489.1"/>
    <property type="molecule type" value="Genomic_DNA"/>
</dbReference>
<keyword evidence="2" id="KW-1185">Reference proteome</keyword>
<comment type="caution">
    <text evidence="1">The sequence shown here is derived from an EMBL/GenBank/DDBJ whole genome shotgun (WGS) entry which is preliminary data.</text>
</comment>
<sequence>MEDTHDATCAHDQERALRTFDDIVGWFTHEGGVDHVPAAPAGAKAARAANVELPDVRPYPCEGW</sequence>
<protein>
    <submittedName>
        <fullName evidence="1">Uncharacterized protein</fullName>
    </submittedName>
</protein>
<organism evidence="1 2">
    <name type="scientific">Actinocrispum wychmicini</name>
    <dbReference type="NCBI Taxonomy" id="1213861"/>
    <lineage>
        <taxon>Bacteria</taxon>
        <taxon>Bacillati</taxon>
        <taxon>Actinomycetota</taxon>
        <taxon>Actinomycetes</taxon>
        <taxon>Pseudonocardiales</taxon>
        <taxon>Pseudonocardiaceae</taxon>
        <taxon>Actinocrispum</taxon>
    </lineage>
</organism>